<dbReference type="GO" id="GO:0032259">
    <property type="term" value="P:methylation"/>
    <property type="evidence" value="ECO:0007669"/>
    <property type="project" value="UniProtKB-KW"/>
</dbReference>
<evidence type="ECO:0000256" key="4">
    <source>
        <dbReference type="ARBA" id="ARBA00023136"/>
    </source>
</evidence>
<dbReference type="PANTHER" id="PTHR12714">
    <property type="entry name" value="PROTEIN-S ISOPRENYLCYSTEINE O-METHYLTRANSFERASE"/>
    <property type="match status" value="1"/>
</dbReference>
<dbReference type="AlphaFoldDB" id="A0A0J1GKB3"/>
<dbReference type="RefSeq" id="WP_047875356.1">
    <property type="nucleotide sequence ID" value="NZ_BMYC01000003.1"/>
</dbReference>
<accession>A0A0J1GKB3</accession>
<organism evidence="6 7">
    <name type="scientific">Photobacterium aphoticum</name>
    <dbReference type="NCBI Taxonomy" id="754436"/>
    <lineage>
        <taxon>Bacteria</taxon>
        <taxon>Pseudomonadati</taxon>
        <taxon>Pseudomonadota</taxon>
        <taxon>Gammaproteobacteria</taxon>
        <taxon>Vibrionales</taxon>
        <taxon>Vibrionaceae</taxon>
        <taxon>Photobacterium</taxon>
    </lineage>
</organism>
<dbReference type="InterPro" id="IPR007318">
    <property type="entry name" value="Phopholipid_MeTrfase"/>
</dbReference>
<comment type="subcellular location">
    <subcellularLocation>
        <location evidence="1">Endomembrane system</location>
        <topology evidence="1">Multi-pass membrane protein</topology>
    </subcellularLocation>
</comment>
<keyword evidence="6" id="KW-0489">Methyltransferase</keyword>
<keyword evidence="3 5" id="KW-1133">Transmembrane helix</keyword>
<dbReference type="OrthoDB" id="9811969at2"/>
<dbReference type="PATRIC" id="fig|754436.4.peg.3323"/>
<comment type="caution">
    <text evidence="6">The sequence shown here is derived from an EMBL/GenBank/DDBJ whole genome shotgun (WGS) entry which is preliminary data.</text>
</comment>
<feature type="transmembrane region" description="Helical" evidence="5">
    <location>
        <begin position="39"/>
        <end position="59"/>
    </location>
</feature>
<evidence type="ECO:0000256" key="3">
    <source>
        <dbReference type="ARBA" id="ARBA00022989"/>
    </source>
</evidence>
<dbReference type="PANTHER" id="PTHR12714:SF24">
    <property type="entry name" value="SLR1182 PROTEIN"/>
    <property type="match status" value="1"/>
</dbReference>
<dbReference type="EMBL" id="LDOV01000027">
    <property type="protein sequence ID" value="KLU99898.1"/>
    <property type="molecule type" value="Genomic_DNA"/>
</dbReference>
<dbReference type="Pfam" id="PF04191">
    <property type="entry name" value="PEMT"/>
    <property type="match status" value="1"/>
</dbReference>
<reference evidence="6 7" key="1">
    <citation type="submission" date="2015-05" db="EMBL/GenBank/DDBJ databases">
        <title>Photobacterium galathea sp. nov.</title>
        <authorList>
            <person name="Machado H."/>
            <person name="Gram L."/>
        </authorList>
    </citation>
    <scope>NUCLEOTIDE SEQUENCE [LARGE SCALE GENOMIC DNA]</scope>
    <source>
        <strain evidence="6 7">DSM 25995</strain>
    </source>
</reference>
<feature type="transmembrane region" description="Helical" evidence="5">
    <location>
        <begin position="94"/>
        <end position="123"/>
    </location>
</feature>
<sequence>MELRLPPPLLMLLTLAGMYGLSHYWPYYHFAFPEPWTQVQWGIMVILCLVGVLLGLAAVRSFAIANTTIDPRYPKNTSRLVTSGIYQHSRNPMYLALLCFLLAAFVYFSALSNVIMLLLFVLYMNHFQIAAEEEVLQAMFGKRYTKYCQEVRRWC</sequence>
<keyword evidence="2 5" id="KW-0812">Transmembrane</keyword>
<dbReference type="Gene3D" id="1.20.120.1630">
    <property type="match status" value="1"/>
</dbReference>
<evidence type="ECO:0000256" key="5">
    <source>
        <dbReference type="SAM" id="Phobius"/>
    </source>
</evidence>
<evidence type="ECO:0000256" key="2">
    <source>
        <dbReference type="ARBA" id="ARBA00022692"/>
    </source>
</evidence>
<dbReference type="Proteomes" id="UP000036426">
    <property type="component" value="Unassembled WGS sequence"/>
</dbReference>
<proteinExistence type="predicted"/>
<dbReference type="GO" id="GO:0008168">
    <property type="term" value="F:methyltransferase activity"/>
    <property type="evidence" value="ECO:0007669"/>
    <property type="project" value="UniProtKB-KW"/>
</dbReference>
<keyword evidence="4 5" id="KW-0472">Membrane</keyword>
<evidence type="ECO:0000313" key="6">
    <source>
        <dbReference type="EMBL" id="KLU99898.1"/>
    </source>
</evidence>
<name>A0A0J1GKB3_9GAMM</name>
<protein>
    <submittedName>
        <fullName evidence="6">Isoprenylcysteine carboxyl methyltransferase</fullName>
    </submittedName>
</protein>
<evidence type="ECO:0000256" key="1">
    <source>
        <dbReference type="ARBA" id="ARBA00004127"/>
    </source>
</evidence>
<evidence type="ECO:0000313" key="7">
    <source>
        <dbReference type="Proteomes" id="UP000036426"/>
    </source>
</evidence>
<dbReference type="GO" id="GO:0012505">
    <property type="term" value="C:endomembrane system"/>
    <property type="evidence" value="ECO:0007669"/>
    <property type="project" value="UniProtKB-SubCell"/>
</dbReference>
<feature type="transmembrane region" description="Helical" evidence="5">
    <location>
        <begin position="9"/>
        <end position="27"/>
    </location>
</feature>
<keyword evidence="7" id="KW-1185">Reference proteome</keyword>
<keyword evidence="6" id="KW-0808">Transferase</keyword>
<gene>
    <name evidence="6" type="ORF">ABT58_15690</name>
</gene>